<feature type="region of interest" description="Disordered" evidence="1">
    <location>
        <begin position="1"/>
        <end position="24"/>
    </location>
</feature>
<gene>
    <name evidence="2" type="ORF">HWD57_11015</name>
</gene>
<evidence type="ECO:0000313" key="3">
    <source>
        <dbReference type="Proteomes" id="UP000509684"/>
    </source>
</evidence>
<dbReference type="KEGG" id="acog:HWD57_11015"/>
<dbReference type="AlphaFoldDB" id="A0A7D5NAY9"/>
<proteinExistence type="predicted"/>
<evidence type="ECO:0000313" key="2">
    <source>
        <dbReference type="EMBL" id="QLH50252.1"/>
    </source>
</evidence>
<evidence type="ECO:0000256" key="1">
    <source>
        <dbReference type="SAM" id="MobiDB-lite"/>
    </source>
</evidence>
<protein>
    <submittedName>
        <fullName evidence="2">Uncharacterized protein</fullName>
    </submittedName>
</protein>
<dbReference type="Proteomes" id="UP000509684">
    <property type="component" value="Chromosome"/>
</dbReference>
<reference evidence="2 3" key="1">
    <citation type="journal article" date="2019" name="Microbiome">
        <title>Annotated bacterial chromosomes from frame-shift-corrected long-read metagenomic data.</title>
        <authorList>
            <person name="Arumugam K."/>
            <person name="Bagci C."/>
            <person name="Bessarab I."/>
            <person name="Beier S."/>
            <person name="Buchfink B."/>
            <person name="Gorska A."/>
            <person name="Qiu G."/>
            <person name="Huson D.H."/>
            <person name="Williams R.B.H."/>
        </authorList>
    </citation>
    <scope>NUCLEOTIDE SEQUENCE [LARGE SCALE GENOMIC DNA]</scope>
    <source>
        <strain evidence="2">SSA1</strain>
    </source>
</reference>
<dbReference type="EMBL" id="CP058708">
    <property type="protein sequence ID" value="QLH50252.1"/>
    <property type="molecule type" value="Genomic_DNA"/>
</dbReference>
<name>A0A7D5NAY9_9PROT</name>
<organism evidence="2 3">
    <name type="scientific">Candidatus Accumulibacter cognatus</name>
    <dbReference type="NCBI Taxonomy" id="2954383"/>
    <lineage>
        <taxon>Bacteria</taxon>
        <taxon>Pseudomonadati</taxon>
        <taxon>Pseudomonadota</taxon>
        <taxon>Betaproteobacteria</taxon>
        <taxon>Candidatus Accumulibacter</taxon>
    </lineage>
</organism>
<sequence length="66" mass="7165">MDALSSSSGDLPAPTRPLAGPPLIDSAPDTVAVELMVFRICHITLMPLRWLSRYVSRSRRASASRA</sequence>
<accession>A0A7D5NAY9</accession>